<dbReference type="Pfam" id="PF12833">
    <property type="entry name" value="HTH_18"/>
    <property type="match status" value="1"/>
</dbReference>
<gene>
    <name evidence="5" type="ORF">SAMN06296427_10626</name>
</gene>
<dbReference type="Gene3D" id="1.10.10.60">
    <property type="entry name" value="Homeodomain-like"/>
    <property type="match status" value="2"/>
</dbReference>
<dbReference type="SMART" id="SM00028">
    <property type="entry name" value="TPR"/>
    <property type="match status" value="4"/>
</dbReference>
<dbReference type="GO" id="GO:0003700">
    <property type="term" value="F:DNA-binding transcription factor activity"/>
    <property type="evidence" value="ECO:0007669"/>
    <property type="project" value="InterPro"/>
</dbReference>
<dbReference type="GO" id="GO:0043565">
    <property type="term" value="F:sequence-specific DNA binding"/>
    <property type="evidence" value="ECO:0007669"/>
    <property type="project" value="InterPro"/>
</dbReference>
<organism evidence="5 6">
    <name type="scientific">Moheibacter sediminis</name>
    <dbReference type="NCBI Taxonomy" id="1434700"/>
    <lineage>
        <taxon>Bacteria</taxon>
        <taxon>Pseudomonadati</taxon>
        <taxon>Bacteroidota</taxon>
        <taxon>Flavobacteriia</taxon>
        <taxon>Flavobacteriales</taxon>
        <taxon>Weeksellaceae</taxon>
        <taxon>Moheibacter</taxon>
    </lineage>
</organism>
<evidence type="ECO:0000259" key="4">
    <source>
        <dbReference type="PROSITE" id="PS01124"/>
    </source>
</evidence>
<evidence type="ECO:0000256" key="2">
    <source>
        <dbReference type="SAM" id="Coils"/>
    </source>
</evidence>
<dbReference type="InterPro" id="IPR018060">
    <property type="entry name" value="HTH_AraC"/>
</dbReference>
<dbReference type="PANTHER" id="PTHR43280:SF2">
    <property type="entry name" value="HTH-TYPE TRANSCRIPTIONAL REGULATOR EXSA"/>
    <property type="match status" value="1"/>
</dbReference>
<dbReference type="EMBL" id="FWXS01000006">
    <property type="protein sequence ID" value="SMC70145.1"/>
    <property type="molecule type" value="Genomic_DNA"/>
</dbReference>
<keyword evidence="3" id="KW-1133">Transmembrane helix</keyword>
<keyword evidence="6" id="KW-1185">Reference proteome</keyword>
<feature type="transmembrane region" description="Helical" evidence="3">
    <location>
        <begin position="376"/>
        <end position="398"/>
    </location>
</feature>
<dbReference type="OrthoDB" id="5295174at2"/>
<evidence type="ECO:0000256" key="3">
    <source>
        <dbReference type="SAM" id="Phobius"/>
    </source>
</evidence>
<protein>
    <submittedName>
        <fullName evidence="5">AraC-type DNA-binding protein</fullName>
    </submittedName>
</protein>
<accession>A0A1W2BAZ4</accession>
<dbReference type="SUPFAM" id="SSF48452">
    <property type="entry name" value="TPR-like"/>
    <property type="match status" value="1"/>
</dbReference>
<evidence type="ECO:0000256" key="1">
    <source>
        <dbReference type="ARBA" id="ARBA00023125"/>
    </source>
</evidence>
<dbReference type="InterPro" id="IPR019734">
    <property type="entry name" value="TPR_rpt"/>
</dbReference>
<reference evidence="5 6" key="1">
    <citation type="submission" date="2017-04" db="EMBL/GenBank/DDBJ databases">
        <authorList>
            <person name="Afonso C.L."/>
            <person name="Miller P.J."/>
            <person name="Scott M.A."/>
            <person name="Spackman E."/>
            <person name="Goraichik I."/>
            <person name="Dimitrov K.M."/>
            <person name="Suarez D.L."/>
            <person name="Swayne D.E."/>
        </authorList>
    </citation>
    <scope>NUCLEOTIDE SEQUENCE [LARGE SCALE GENOMIC DNA]</scope>
    <source>
        <strain evidence="5 6">CGMCC 1.12708</strain>
    </source>
</reference>
<dbReference type="Gene3D" id="1.25.40.10">
    <property type="entry name" value="Tetratricopeptide repeat domain"/>
    <property type="match status" value="2"/>
</dbReference>
<proteinExistence type="predicted"/>
<dbReference type="AlphaFoldDB" id="A0A1W2BAZ4"/>
<evidence type="ECO:0000313" key="5">
    <source>
        <dbReference type="EMBL" id="SMC70145.1"/>
    </source>
</evidence>
<keyword evidence="2" id="KW-0175">Coiled coil</keyword>
<evidence type="ECO:0000313" key="6">
    <source>
        <dbReference type="Proteomes" id="UP000192393"/>
    </source>
</evidence>
<name>A0A1W2BAZ4_9FLAO</name>
<dbReference type="InterPro" id="IPR011990">
    <property type="entry name" value="TPR-like_helical_dom_sf"/>
</dbReference>
<dbReference type="Proteomes" id="UP000192393">
    <property type="component" value="Unassembled WGS sequence"/>
</dbReference>
<dbReference type="PANTHER" id="PTHR43280">
    <property type="entry name" value="ARAC-FAMILY TRANSCRIPTIONAL REGULATOR"/>
    <property type="match status" value="1"/>
</dbReference>
<sequence>MVAKKILFLTLIFSTHFVFSQKDADINKISNFDKKFSLTDLKEVYELSDRFEKAKKEKDYEFLSDYYRLQWTLYDKEKNLIVLDSSLYYAKLSKKEDLIGEAYLTKGRLFYIEKDHTDALNNYLIADKYLENSKNSLLKYSTLLHIASIKAYLNESEEAIDLFSKCITYFKSQNDYKSERLYLLSLSGINMAYYRIDNYKKLFENNRLLLKESERLKDQQFFNYSLIVLGYERYMAGEYNSCIETVEKGLEYILENTEDFTWIGISYYHIGRSYWKLDEKKKALNYFNKVDSLFNEYQYADKTFRPMYEILINHHKSLGQQSEQLYYVNQLLKLDSINTAHFEYISPKIHKEYDTNKLILEKQQLETNYKKQSRSYQYVIIIGALGLIFLIIWSVRLIQQKRSFKEKYDLLINIPATIQPIGKVSFEIANETSREILEKLQRFEERKNFLQSNLTLNKLASQLKTNSSYLSKTINDIKGKTFTNYLNELKINYIIQLLKEESKYRSYTIDAIAELAGYNTRQSFSKAFYDQTGIRPSYFLKEIQKENK</sequence>
<dbReference type="PROSITE" id="PS01124">
    <property type="entry name" value="HTH_ARAC_FAMILY_2"/>
    <property type="match status" value="1"/>
</dbReference>
<feature type="domain" description="HTH araC/xylS-type" evidence="4">
    <location>
        <begin position="434"/>
        <end position="542"/>
    </location>
</feature>
<dbReference type="RefSeq" id="WP_084017517.1">
    <property type="nucleotide sequence ID" value="NZ_FWXS01000006.1"/>
</dbReference>
<dbReference type="SMART" id="SM00342">
    <property type="entry name" value="HTH_ARAC"/>
    <property type="match status" value="1"/>
</dbReference>
<dbReference type="STRING" id="1434700.SAMN06296427_10626"/>
<keyword evidence="1 5" id="KW-0238">DNA-binding</keyword>
<feature type="coiled-coil region" evidence="2">
    <location>
        <begin position="426"/>
        <end position="453"/>
    </location>
</feature>
<keyword evidence="3" id="KW-0472">Membrane</keyword>
<keyword evidence="3" id="KW-0812">Transmembrane</keyword>